<dbReference type="InterPro" id="IPR029060">
    <property type="entry name" value="PIN-like_dom_sf"/>
</dbReference>
<evidence type="ECO:0000313" key="3">
    <source>
        <dbReference type="Proteomes" id="UP000003146"/>
    </source>
</evidence>
<dbReference type="AlphaFoldDB" id="B3JNF0"/>
<protein>
    <submittedName>
        <fullName evidence="2">Putative toxin-antitoxin system toxin component, PIN family</fullName>
    </submittedName>
</protein>
<dbReference type="InterPro" id="IPR002850">
    <property type="entry name" value="PIN_toxin-like"/>
</dbReference>
<dbReference type="eggNOG" id="COG1569">
    <property type="taxonomic scope" value="Bacteria"/>
</dbReference>
<comment type="caution">
    <text evidence="2">The sequence shown here is derived from an EMBL/GenBank/DDBJ whole genome shotgun (WGS) entry which is preliminary data.</text>
</comment>
<reference evidence="2 3" key="1">
    <citation type="submission" date="2008-04" db="EMBL/GenBank/DDBJ databases">
        <title>Draft genome sequence of Bacteroides coprocola (DSM 17136).</title>
        <authorList>
            <person name="Sudarsanam P."/>
            <person name="Ley R."/>
            <person name="Guruge J."/>
            <person name="Turnbaugh P.J."/>
            <person name="Mahowald M."/>
            <person name="Liep D."/>
            <person name="Gordon J."/>
        </authorList>
    </citation>
    <scope>NUCLEOTIDE SEQUENCE [LARGE SCALE GENOMIC DNA]</scope>
    <source>
        <strain evidence="2 3">DSM 17136</strain>
    </source>
</reference>
<accession>B3JNF0</accession>
<organism evidence="2 3">
    <name type="scientific">Phocaeicola coprocola DSM 17136</name>
    <dbReference type="NCBI Taxonomy" id="470145"/>
    <lineage>
        <taxon>Bacteria</taxon>
        <taxon>Pseudomonadati</taxon>
        <taxon>Bacteroidota</taxon>
        <taxon>Bacteroidia</taxon>
        <taxon>Bacteroidales</taxon>
        <taxon>Bacteroidaceae</taxon>
        <taxon>Phocaeicola</taxon>
    </lineage>
</organism>
<gene>
    <name evidence="2" type="ORF">BACCOP_03462</name>
</gene>
<dbReference type="NCBIfam" id="TIGR00305">
    <property type="entry name" value="putative toxin-antitoxin system toxin component, PIN family"/>
    <property type="match status" value="1"/>
</dbReference>
<dbReference type="EMBL" id="ABIY02000118">
    <property type="protein sequence ID" value="EDU99365.1"/>
    <property type="molecule type" value="Genomic_DNA"/>
</dbReference>
<evidence type="ECO:0000313" key="2">
    <source>
        <dbReference type="EMBL" id="EDU99365.1"/>
    </source>
</evidence>
<dbReference type="Pfam" id="PF13470">
    <property type="entry name" value="PIN_3"/>
    <property type="match status" value="1"/>
</dbReference>
<evidence type="ECO:0000259" key="1">
    <source>
        <dbReference type="Pfam" id="PF13470"/>
    </source>
</evidence>
<name>B3JNF0_9BACT</name>
<proteinExistence type="predicted"/>
<dbReference type="HOGENOM" id="CLU_116617_3_0_10"/>
<dbReference type="SUPFAM" id="SSF88723">
    <property type="entry name" value="PIN domain-like"/>
    <property type="match status" value="1"/>
</dbReference>
<feature type="domain" description="PIN" evidence="1">
    <location>
        <begin position="6"/>
        <end position="112"/>
    </location>
</feature>
<dbReference type="Gene3D" id="3.40.50.1010">
    <property type="entry name" value="5'-nuclease"/>
    <property type="match status" value="1"/>
</dbReference>
<dbReference type="InterPro" id="IPR002716">
    <property type="entry name" value="PIN_dom"/>
</dbReference>
<dbReference type="PANTHER" id="PTHR34610:SF3">
    <property type="entry name" value="SSL7007 PROTEIN"/>
    <property type="match status" value="1"/>
</dbReference>
<dbReference type="STRING" id="470145.BACCOP_03462"/>
<reference evidence="2 3" key="2">
    <citation type="submission" date="2008-04" db="EMBL/GenBank/DDBJ databases">
        <authorList>
            <person name="Fulton L."/>
            <person name="Clifton S."/>
            <person name="Fulton B."/>
            <person name="Xu J."/>
            <person name="Minx P."/>
            <person name="Pepin K.H."/>
            <person name="Johnson M."/>
            <person name="Thiruvilangam P."/>
            <person name="Bhonagiri V."/>
            <person name="Nash W.E."/>
            <person name="Mardis E.R."/>
            <person name="Wilson R.K."/>
        </authorList>
    </citation>
    <scope>NUCLEOTIDE SEQUENCE [LARGE SCALE GENOMIC DNA]</scope>
    <source>
        <strain evidence="2 3">DSM 17136</strain>
    </source>
</reference>
<dbReference type="PANTHER" id="PTHR34610">
    <property type="entry name" value="SSL7007 PROTEIN"/>
    <property type="match status" value="1"/>
</dbReference>
<dbReference type="Proteomes" id="UP000003146">
    <property type="component" value="Unassembled WGS sequence"/>
</dbReference>
<sequence length="136" mass="15758">MNMRNIVLDTNSLIIAISAKNDCHKVWQSFLNGDYTLCISNEIVEEYLEVMTRNINKYVAETIIYTILTRENVKKLTPHYRFHLITADQDDNKFVDCAITANAEYIVTEDHHFNELKNISFPSVAIINLKDFAKTL</sequence>